<dbReference type="GO" id="GO:0003697">
    <property type="term" value="F:single-stranded DNA binding"/>
    <property type="evidence" value="ECO:0007669"/>
    <property type="project" value="UniProtKB-UniRule"/>
</dbReference>
<dbReference type="PROSITE" id="PS50935">
    <property type="entry name" value="SSB"/>
    <property type="match status" value="1"/>
</dbReference>
<dbReference type="SUPFAM" id="SSF50249">
    <property type="entry name" value="Nucleic acid-binding proteins"/>
    <property type="match status" value="1"/>
</dbReference>
<dbReference type="EMBL" id="AP019755">
    <property type="protein sequence ID" value="BBL34753.1"/>
    <property type="molecule type" value="Genomic_DNA"/>
</dbReference>
<comment type="subunit">
    <text evidence="4">Homodimer. Interacts with PriA and DnaT. Component of the replication restart primosome. Primosome assembly occurs via a 'hand-off' mechanism. PriA binds to replication forks, subsequently PriB then DnaT bind; DnaT then displaces ssDNA to generate the helicase loading substrate.</text>
</comment>
<dbReference type="GO" id="GO:0006269">
    <property type="term" value="P:DNA replication, synthesis of primer"/>
    <property type="evidence" value="ECO:0007669"/>
    <property type="project" value="UniProtKB-KW"/>
</dbReference>
<protein>
    <recommendedName>
        <fullName evidence="4">Replication restart protein PriB</fullName>
    </recommendedName>
</protein>
<evidence type="ECO:0000256" key="3">
    <source>
        <dbReference type="ARBA" id="ARBA00023125"/>
    </source>
</evidence>
<gene>
    <name evidence="4" type="primary">priB</name>
    <name evidence="5" type="ORF">Nstercoris_00995</name>
</gene>
<name>A0A4Y1YPH4_9PROT</name>
<keyword evidence="3 4" id="KW-0238">DNA-binding</keyword>
<dbReference type="Pfam" id="PF22657">
    <property type="entry name" value="SSB_1"/>
    <property type="match status" value="1"/>
</dbReference>
<reference evidence="5 6" key="1">
    <citation type="submission" date="2019-06" db="EMBL/GenBank/DDBJ databases">
        <title>Nitrosomonas stercoris KYUHI-S whole genome shotgun sequence.</title>
        <authorList>
            <person name="Nakagawa T."/>
            <person name="Tsuchiya Y."/>
            <person name="Takahashi R."/>
        </authorList>
    </citation>
    <scope>NUCLEOTIDE SEQUENCE [LARGE SCALE GENOMIC DNA]</scope>
    <source>
        <strain evidence="5 6">KYUHI-S</strain>
    </source>
</reference>
<evidence type="ECO:0000256" key="1">
    <source>
        <dbReference type="ARBA" id="ARBA00022515"/>
    </source>
</evidence>
<sequence>MTRQTLSKKAIFNPDINRLAKRNQVTISGKIIDRGAVRHTPAGIMVIEFKLRHTSDQEEASMLRSIEFELSVIAMAEMAQKIAQIASETYVELSGFMTKKNRSNNQLILHVLDVKFI</sequence>
<evidence type="ECO:0000313" key="5">
    <source>
        <dbReference type="EMBL" id="BBL34753.1"/>
    </source>
</evidence>
<evidence type="ECO:0000256" key="4">
    <source>
        <dbReference type="HAMAP-Rule" id="MF_00720"/>
    </source>
</evidence>
<keyword evidence="2 4" id="KW-0235">DNA replication</keyword>
<accession>A0A4Y1YPH4</accession>
<dbReference type="InterPro" id="IPR023646">
    <property type="entry name" value="Prisomal_replication_PriB"/>
</dbReference>
<keyword evidence="6" id="KW-1185">Reference proteome</keyword>
<comment type="similarity">
    <text evidence="4">Belongs to the PriB family.</text>
</comment>
<proteinExistence type="inferred from homology"/>
<comment type="function">
    <text evidence="4">Involved in the restart of stalled replication forks, which reloads the replicative helicase on sites other than the origin of replication; the PriA-PriB pathway is the major replication restart pathway. During primosome assembly it facilitates complex formation between PriA and DnaT on DNA; stabilizes PriA on DNA. Stimulates the DNA unwinding activity of PriA helicase.</text>
</comment>
<dbReference type="Proteomes" id="UP000316473">
    <property type="component" value="Chromosome"/>
</dbReference>
<keyword evidence="1 4" id="KW-0639">Primosome</keyword>
<dbReference type="InterPro" id="IPR000424">
    <property type="entry name" value="Primosome_PriB/ssb"/>
</dbReference>
<organism evidence="5 6">
    <name type="scientific">Nitrosomonas stercoris</name>
    <dbReference type="NCBI Taxonomy" id="1444684"/>
    <lineage>
        <taxon>Bacteria</taxon>
        <taxon>Pseudomonadati</taxon>
        <taxon>Pseudomonadota</taxon>
        <taxon>Betaproteobacteria</taxon>
        <taxon>Nitrosomonadales</taxon>
        <taxon>Nitrosomonadaceae</taxon>
        <taxon>Nitrosomonas</taxon>
    </lineage>
</organism>
<dbReference type="HAMAP" id="MF_00720">
    <property type="entry name" value="PriB"/>
    <property type="match status" value="1"/>
</dbReference>
<dbReference type="PIRSF" id="PIRSF003135">
    <property type="entry name" value="Primosomal_n"/>
    <property type="match status" value="1"/>
</dbReference>
<dbReference type="AlphaFoldDB" id="A0A4Y1YPH4"/>
<dbReference type="KEGG" id="nst:Nstercoris_00995"/>
<evidence type="ECO:0000313" key="6">
    <source>
        <dbReference type="Proteomes" id="UP000316473"/>
    </source>
</evidence>
<dbReference type="NCBIfam" id="TIGR04418">
    <property type="entry name" value="PriB_gamma"/>
    <property type="match status" value="1"/>
</dbReference>
<dbReference type="Gene3D" id="2.40.50.140">
    <property type="entry name" value="Nucleic acid-binding proteins"/>
    <property type="match status" value="1"/>
</dbReference>
<evidence type="ECO:0000256" key="2">
    <source>
        <dbReference type="ARBA" id="ARBA00022705"/>
    </source>
</evidence>
<dbReference type="GO" id="GO:1990077">
    <property type="term" value="C:primosome complex"/>
    <property type="evidence" value="ECO:0007669"/>
    <property type="project" value="UniProtKB-UniRule"/>
</dbReference>
<dbReference type="InterPro" id="IPR012340">
    <property type="entry name" value="NA-bd_OB-fold"/>
</dbReference>